<organism evidence="2">
    <name type="scientific">Perkinsus marinus (strain ATCC 50983 / TXsc)</name>
    <dbReference type="NCBI Taxonomy" id="423536"/>
    <lineage>
        <taxon>Eukaryota</taxon>
        <taxon>Sar</taxon>
        <taxon>Alveolata</taxon>
        <taxon>Perkinsozoa</taxon>
        <taxon>Perkinsea</taxon>
        <taxon>Perkinsida</taxon>
        <taxon>Perkinsidae</taxon>
        <taxon>Perkinsus</taxon>
    </lineage>
</organism>
<dbReference type="Gene3D" id="3.30.70.270">
    <property type="match status" value="1"/>
</dbReference>
<dbReference type="EMBL" id="GG680451">
    <property type="protein sequence ID" value="EER06631.1"/>
    <property type="molecule type" value="Genomic_DNA"/>
</dbReference>
<keyword evidence="2" id="KW-1185">Reference proteome</keyword>
<accession>C5L9F0</accession>
<dbReference type="OrthoDB" id="10424917at2759"/>
<evidence type="ECO:0000313" key="2">
    <source>
        <dbReference type="Proteomes" id="UP000007800"/>
    </source>
</evidence>
<dbReference type="PANTHER" id="PTHR33064:SF37">
    <property type="entry name" value="RIBONUCLEASE H"/>
    <property type="match status" value="1"/>
</dbReference>
<evidence type="ECO:0000313" key="1">
    <source>
        <dbReference type="EMBL" id="EER06631.1"/>
    </source>
</evidence>
<dbReference type="Gene3D" id="3.10.10.10">
    <property type="entry name" value="HIV Type 1 Reverse Transcriptase, subunit A, domain 1"/>
    <property type="match status" value="1"/>
</dbReference>
<dbReference type="SUPFAM" id="SSF56672">
    <property type="entry name" value="DNA/RNA polymerases"/>
    <property type="match status" value="1"/>
</dbReference>
<dbReference type="GeneID" id="9056148"/>
<proteinExistence type="predicted"/>
<dbReference type="AlphaFoldDB" id="C5L9F0"/>
<dbReference type="PANTHER" id="PTHR33064">
    <property type="entry name" value="POL PROTEIN"/>
    <property type="match status" value="1"/>
</dbReference>
<dbReference type="InterPro" id="IPR043502">
    <property type="entry name" value="DNA/RNA_pol_sf"/>
</dbReference>
<sequence length="497" mass="55854">MIDPVREDEADPPSHVATETVLDDNECYRLIYRESSQRYEVYVKQAPKAVPYKRHGYKWSPIGAEKHLLREAFEDMVAFDAIAPGIPAKVVPARLMVAYGKRTRGVSDLRDYNEGCGSAPAPKGGVRKIMNDLRIPGCSQVAQMDISRAYYSILFFPDNPEVPVPAFEYDGRPYHYVRLPMGWVHSSRILAQVVSHALPTWPVKSGAYRSVYADNLCYVCSDEMKVQMEEWMARDRQALQDRGMWIKDSAVEWLTETNTLTILGYDLRRQGSRTMMYVRMKPLPRAVRKRDLLVINGYAYDELFVTGIGGYKALLSSVAMAGVPADRKKEYMGHHLEPGVINLSEKIKQKIVTAQGKGVMWAPRLGEPLMIYTDASTSGWGFKVMQGADVLARGSGRWPKDQRLWGMPTKEAMAALRGLTSIPPSWTEMLPVEWMTDSATTLSALAKISRGGDVPAMNVTFRRRVAEIAEWLRLHAKASSVKVDTKLNKADGLSRRG</sequence>
<dbReference type="OMA" id="LDDNECY"/>
<reference evidence="1 2" key="1">
    <citation type="submission" date="2008-07" db="EMBL/GenBank/DDBJ databases">
        <authorList>
            <person name="El-Sayed N."/>
            <person name="Caler E."/>
            <person name="Inman J."/>
            <person name="Amedeo P."/>
            <person name="Hass B."/>
            <person name="Wortman J."/>
        </authorList>
    </citation>
    <scope>NUCLEOTIDE SEQUENCE [LARGE SCALE GENOMIC DNA]</scope>
    <source>
        <strain evidence="2">ATCC 50983 / TXsc</strain>
    </source>
</reference>
<dbReference type="InParanoid" id="C5L9F0"/>
<name>C5L9F0_PERM5</name>
<protein>
    <recommendedName>
        <fullName evidence="3">Reverse transcriptase domain-containing protein</fullName>
    </recommendedName>
</protein>
<dbReference type="Proteomes" id="UP000007800">
    <property type="component" value="Unassembled WGS sequence"/>
</dbReference>
<evidence type="ECO:0008006" key="3">
    <source>
        <dbReference type="Google" id="ProtNLM"/>
    </source>
</evidence>
<dbReference type="RefSeq" id="XP_002774815.1">
    <property type="nucleotide sequence ID" value="XM_002774769.1"/>
</dbReference>
<gene>
    <name evidence="1" type="ORF">Pmar_PMAR024192</name>
</gene>
<dbReference type="InterPro" id="IPR051320">
    <property type="entry name" value="Viral_Replic_Matur_Polypro"/>
</dbReference>
<dbReference type="InterPro" id="IPR043128">
    <property type="entry name" value="Rev_trsase/Diguanyl_cyclase"/>
</dbReference>